<dbReference type="AlphaFoldDB" id="R7S6M7"/>
<feature type="compositionally biased region" description="Polar residues" evidence="1">
    <location>
        <begin position="87"/>
        <end position="102"/>
    </location>
</feature>
<reference evidence="3" key="1">
    <citation type="journal article" date="2012" name="Science">
        <title>The Paleozoic origin of enzymatic lignin decomposition reconstructed from 31 fungal genomes.</title>
        <authorList>
            <person name="Floudas D."/>
            <person name="Binder M."/>
            <person name="Riley R."/>
            <person name="Barry K."/>
            <person name="Blanchette R.A."/>
            <person name="Henrissat B."/>
            <person name="Martinez A.T."/>
            <person name="Otillar R."/>
            <person name="Spatafora J.W."/>
            <person name="Yadav J.S."/>
            <person name="Aerts A."/>
            <person name="Benoit I."/>
            <person name="Boyd A."/>
            <person name="Carlson A."/>
            <person name="Copeland A."/>
            <person name="Coutinho P.M."/>
            <person name="de Vries R.P."/>
            <person name="Ferreira P."/>
            <person name="Findley K."/>
            <person name="Foster B."/>
            <person name="Gaskell J."/>
            <person name="Glotzer D."/>
            <person name="Gorecki P."/>
            <person name="Heitman J."/>
            <person name="Hesse C."/>
            <person name="Hori C."/>
            <person name="Igarashi K."/>
            <person name="Jurgens J.A."/>
            <person name="Kallen N."/>
            <person name="Kersten P."/>
            <person name="Kohler A."/>
            <person name="Kuees U."/>
            <person name="Kumar T.K.A."/>
            <person name="Kuo A."/>
            <person name="LaButti K."/>
            <person name="Larrondo L.F."/>
            <person name="Lindquist E."/>
            <person name="Ling A."/>
            <person name="Lombard V."/>
            <person name="Lucas S."/>
            <person name="Lundell T."/>
            <person name="Martin R."/>
            <person name="McLaughlin D.J."/>
            <person name="Morgenstern I."/>
            <person name="Morin E."/>
            <person name="Murat C."/>
            <person name="Nagy L.G."/>
            <person name="Nolan M."/>
            <person name="Ohm R.A."/>
            <person name="Patyshakuliyeva A."/>
            <person name="Rokas A."/>
            <person name="Ruiz-Duenas F.J."/>
            <person name="Sabat G."/>
            <person name="Salamov A."/>
            <person name="Samejima M."/>
            <person name="Schmutz J."/>
            <person name="Slot J.C."/>
            <person name="St John F."/>
            <person name="Stenlid J."/>
            <person name="Sun H."/>
            <person name="Sun S."/>
            <person name="Syed K."/>
            <person name="Tsang A."/>
            <person name="Wiebenga A."/>
            <person name="Young D."/>
            <person name="Pisabarro A."/>
            <person name="Eastwood D.C."/>
            <person name="Martin F."/>
            <person name="Cullen D."/>
            <person name="Grigoriev I.V."/>
            <person name="Hibbett D.S."/>
        </authorList>
    </citation>
    <scope>NUCLEOTIDE SEQUENCE [LARGE SCALE GENOMIC DNA]</scope>
    <source>
        <strain evidence="3">FP-101664</strain>
    </source>
</reference>
<dbReference type="RefSeq" id="XP_008045918.1">
    <property type="nucleotide sequence ID" value="XM_008047727.1"/>
</dbReference>
<proteinExistence type="predicted"/>
<evidence type="ECO:0000313" key="3">
    <source>
        <dbReference type="Proteomes" id="UP000054317"/>
    </source>
</evidence>
<dbReference type="KEGG" id="tvs:TRAVEDRAFT_75757"/>
<name>R7S6M7_TRAVS</name>
<feature type="compositionally biased region" description="Low complexity" evidence="1">
    <location>
        <begin position="65"/>
        <end position="76"/>
    </location>
</feature>
<organism evidence="2 3">
    <name type="scientific">Trametes versicolor (strain FP-101664)</name>
    <name type="common">White-rot fungus</name>
    <name type="synonym">Coriolus versicolor</name>
    <dbReference type="NCBI Taxonomy" id="717944"/>
    <lineage>
        <taxon>Eukaryota</taxon>
        <taxon>Fungi</taxon>
        <taxon>Dikarya</taxon>
        <taxon>Basidiomycota</taxon>
        <taxon>Agaricomycotina</taxon>
        <taxon>Agaricomycetes</taxon>
        <taxon>Polyporales</taxon>
        <taxon>Polyporaceae</taxon>
        <taxon>Trametes</taxon>
    </lineage>
</organism>
<gene>
    <name evidence="2" type="ORF">TRAVEDRAFT_75757</name>
</gene>
<dbReference type="EMBL" id="JH711962">
    <property type="protein sequence ID" value="EIW51197.1"/>
    <property type="molecule type" value="Genomic_DNA"/>
</dbReference>
<sequence>MAQYNINMPLGGSGCATLKLSIERAPPTSPETRAMPNPYHETITVSSCFHTCCKTIDPLASPASASLKSSHPAASHFPHIHQIPMGQPSSPQVHTCSRSTARSPAATKSPLPVFPSPIAPRPAAQSTLKNLDLGRASVLKTPPRRPRDPRSSPAQSVCSISTKSPSKSPTVRKEVRARSSSIPPLPTQFGIGTFIAHPEVQRAFFPSSAGHQRDRSSSPVRPTSPLPCSSPIPQHQRECSLPLSEAGLSTADTQLDPDPIHDAYKLGYYNGRVEGRKDALIEQKAVKTCNSSEVQDTEPVSTAGDLTLVASDEPDSPKSRVPTPDIISGCELTPATRKRIAAELQPAHISLQAVKRFKVAPYVPDWQYPERM</sequence>
<feature type="region of interest" description="Disordered" evidence="1">
    <location>
        <begin position="65"/>
        <end position="184"/>
    </location>
</feature>
<accession>R7S6M7</accession>
<dbReference type="Proteomes" id="UP000054317">
    <property type="component" value="Unassembled WGS sequence"/>
</dbReference>
<dbReference type="GeneID" id="19420244"/>
<feature type="compositionally biased region" description="Low complexity" evidence="1">
    <location>
        <begin position="151"/>
        <end position="169"/>
    </location>
</feature>
<evidence type="ECO:0000256" key="1">
    <source>
        <dbReference type="SAM" id="MobiDB-lite"/>
    </source>
</evidence>
<protein>
    <submittedName>
        <fullName evidence="2">Uncharacterized protein</fullName>
    </submittedName>
</protein>
<feature type="region of interest" description="Disordered" evidence="1">
    <location>
        <begin position="207"/>
        <end position="238"/>
    </location>
</feature>
<keyword evidence="3" id="KW-1185">Reference proteome</keyword>
<evidence type="ECO:0000313" key="2">
    <source>
        <dbReference type="EMBL" id="EIW51197.1"/>
    </source>
</evidence>